<evidence type="ECO:0000313" key="2">
    <source>
        <dbReference type="Proteomes" id="UP000198571"/>
    </source>
</evidence>
<name>A0A1H9S4X9_9BACI</name>
<dbReference type="RefSeq" id="WP_093048606.1">
    <property type="nucleotide sequence ID" value="NZ_FOGT01000004.1"/>
</dbReference>
<dbReference type="InterPro" id="IPR036291">
    <property type="entry name" value="NAD(P)-bd_dom_sf"/>
</dbReference>
<organism evidence="1 2">
    <name type="scientific">Salipaludibacillus aurantiacus</name>
    <dbReference type="NCBI Taxonomy" id="1601833"/>
    <lineage>
        <taxon>Bacteria</taxon>
        <taxon>Bacillati</taxon>
        <taxon>Bacillota</taxon>
        <taxon>Bacilli</taxon>
        <taxon>Bacillales</taxon>
        <taxon>Bacillaceae</taxon>
    </lineage>
</organism>
<reference evidence="2" key="1">
    <citation type="submission" date="2016-10" db="EMBL/GenBank/DDBJ databases">
        <authorList>
            <person name="Varghese N."/>
            <person name="Submissions S."/>
        </authorList>
    </citation>
    <scope>NUCLEOTIDE SEQUENCE [LARGE SCALE GENOMIC DNA]</scope>
    <source>
        <strain evidence="2">S9</strain>
    </source>
</reference>
<dbReference type="Proteomes" id="UP000198571">
    <property type="component" value="Unassembled WGS sequence"/>
</dbReference>
<sequence>MSDKTTWGIAGIGKLGTAILTQWERLQLETGIYHPDSEKAGSAVNQFPSARKLAQEDLAGLDYLILALPPDQIIPFITDLKSSGVPLEKPVLINMATKMPTEELKKEFPDLKWAAMKFVGHSESLKIYGDGLFISEAENEKDESLLNRFTALGRVETTDESLAEKVNKLATYHAVKAARELETKMSDEGYSEVYREQALRSLMPEVVRAYSKGKLGHFGKKVVEELDGENSQGSPGSNSD</sequence>
<dbReference type="Gene3D" id="3.40.50.720">
    <property type="entry name" value="NAD(P)-binding Rossmann-like Domain"/>
    <property type="match status" value="1"/>
</dbReference>
<evidence type="ECO:0000313" key="1">
    <source>
        <dbReference type="EMBL" id="SER80047.1"/>
    </source>
</evidence>
<gene>
    <name evidence="1" type="ORF">SAMN05518684_10428</name>
</gene>
<proteinExistence type="predicted"/>
<protein>
    <recommendedName>
        <fullName evidence="3">Pyrroline-5-carboxylate reductase catalytic N-terminal domain-containing protein</fullName>
    </recommendedName>
</protein>
<dbReference type="STRING" id="1601833.SAMN05518684_10428"/>
<keyword evidence="2" id="KW-1185">Reference proteome</keyword>
<dbReference type="SUPFAM" id="SSF51735">
    <property type="entry name" value="NAD(P)-binding Rossmann-fold domains"/>
    <property type="match status" value="1"/>
</dbReference>
<evidence type="ECO:0008006" key="3">
    <source>
        <dbReference type="Google" id="ProtNLM"/>
    </source>
</evidence>
<dbReference type="OrthoDB" id="2913275at2"/>
<dbReference type="EMBL" id="FOGT01000004">
    <property type="protein sequence ID" value="SER80047.1"/>
    <property type="molecule type" value="Genomic_DNA"/>
</dbReference>
<accession>A0A1H9S4X9</accession>
<dbReference type="AlphaFoldDB" id="A0A1H9S4X9"/>